<proteinExistence type="predicted"/>
<evidence type="ECO:0000256" key="1">
    <source>
        <dbReference type="SAM" id="MobiDB-lite"/>
    </source>
</evidence>
<evidence type="ECO:0000313" key="3">
    <source>
        <dbReference type="Proteomes" id="UP000887159"/>
    </source>
</evidence>
<dbReference type="Proteomes" id="UP000887159">
    <property type="component" value="Unassembled WGS sequence"/>
</dbReference>
<feature type="region of interest" description="Disordered" evidence="1">
    <location>
        <begin position="1"/>
        <end position="22"/>
    </location>
</feature>
<keyword evidence="3" id="KW-1185">Reference proteome</keyword>
<accession>A0A8X6RVK4</accession>
<name>A0A8X6RVK4_TRICX</name>
<sequence length="70" mass="8049">MTYAPTLVHSHKRQTDPSTPNGRDLVVAFNIHRSTAERWLAALSCTYKWEHRVLHQLNVGQKERLVVNGL</sequence>
<evidence type="ECO:0000313" key="2">
    <source>
        <dbReference type="EMBL" id="GFX99922.1"/>
    </source>
</evidence>
<comment type="caution">
    <text evidence="2">The sequence shown here is derived from an EMBL/GenBank/DDBJ whole genome shotgun (WGS) entry which is preliminary data.</text>
</comment>
<dbReference type="EMBL" id="BMAU01021215">
    <property type="protein sequence ID" value="GFX99922.1"/>
    <property type="molecule type" value="Genomic_DNA"/>
</dbReference>
<protein>
    <submittedName>
        <fullName evidence="2">Uncharacterized protein</fullName>
    </submittedName>
</protein>
<gene>
    <name evidence="2" type="ORF">TNCV_259591</name>
</gene>
<organism evidence="2 3">
    <name type="scientific">Trichonephila clavipes</name>
    <name type="common">Golden silk orbweaver</name>
    <name type="synonym">Nephila clavipes</name>
    <dbReference type="NCBI Taxonomy" id="2585209"/>
    <lineage>
        <taxon>Eukaryota</taxon>
        <taxon>Metazoa</taxon>
        <taxon>Ecdysozoa</taxon>
        <taxon>Arthropoda</taxon>
        <taxon>Chelicerata</taxon>
        <taxon>Arachnida</taxon>
        <taxon>Araneae</taxon>
        <taxon>Araneomorphae</taxon>
        <taxon>Entelegynae</taxon>
        <taxon>Araneoidea</taxon>
        <taxon>Nephilidae</taxon>
        <taxon>Trichonephila</taxon>
    </lineage>
</organism>
<reference evidence="2" key="1">
    <citation type="submission" date="2020-08" db="EMBL/GenBank/DDBJ databases">
        <title>Multicomponent nature underlies the extraordinary mechanical properties of spider dragline silk.</title>
        <authorList>
            <person name="Kono N."/>
            <person name="Nakamura H."/>
            <person name="Mori M."/>
            <person name="Yoshida Y."/>
            <person name="Ohtoshi R."/>
            <person name="Malay A.D."/>
            <person name="Moran D.A.P."/>
            <person name="Tomita M."/>
            <person name="Numata K."/>
            <person name="Arakawa K."/>
        </authorList>
    </citation>
    <scope>NUCLEOTIDE SEQUENCE</scope>
</reference>
<dbReference type="AlphaFoldDB" id="A0A8X6RVK4"/>